<feature type="region of interest" description="Disordered" evidence="1">
    <location>
        <begin position="1"/>
        <end position="21"/>
    </location>
</feature>
<organism evidence="2">
    <name type="scientific">Mycobacterium xenopi 4042</name>
    <dbReference type="NCBI Taxonomy" id="1299334"/>
    <lineage>
        <taxon>Bacteria</taxon>
        <taxon>Bacillati</taxon>
        <taxon>Actinomycetota</taxon>
        <taxon>Actinomycetes</taxon>
        <taxon>Mycobacteriales</taxon>
        <taxon>Mycobacteriaceae</taxon>
        <taxon>Mycobacterium</taxon>
    </lineage>
</organism>
<proteinExistence type="predicted"/>
<name>X8A069_MYCXE</name>
<feature type="compositionally biased region" description="Low complexity" evidence="1">
    <location>
        <begin position="178"/>
        <end position="195"/>
    </location>
</feature>
<feature type="region of interest" description="Disordered" evidence="1">
    <location>
        <begin position="172"/>
        <end position="227"/>
    </location>
</feature>
<dbReference type="EMBL" id="JAOB01000063">
    <property type="protein sequence ID" value="EUA24919.1"/>
    <property type="molecule type" value="Genomic_DNA"/>
</dbReference>
<feature type="region of interest" description="Disordered" evidence="1">
    <location>
        <begin position="52"/>
        <end position="98"/>
    </location>
</feature>
<protein>
    <submittedName>
        <fullName evidence="2">Transcriptional regulator, Fis family domain protein</fullName>
    </submittedName>
</protein>
<feature type="compositionally biased region" description="Basic and acidic residues" evidence="1">
    <location>
        <begin position="87"/>
        <end position="98"/>
    </location>
</feature>
<evidence type="ECO:0000313" key="2">
    <source>
        <dbReference type="EMBL" id="EUA24919.1"/>
    </source>
</evidence>
<comment type="caution">
    <text evidence="2">The sequence shown here is derived from an EMBL/GenBank/DDBJ whole genome shotgun (WGS) entry which is preliminary data.</text>
</comment>
<dbReference type="PATRIC" id="fig|1299334.3.peg.6755"/>
<feature type="region of interest" description="Disordered" evidence="1">
    <location>
        <begin position="120"/>
        <end position="145"/>
    </location>
</feature>
<sequence>MMDAVLRDPRPSRGDQRLHRRDERNDMTLEWLRQSGYQQLLDSTVLVINHTERGKPTSRCPRPSSNGRAKSLRAHRRAAVRSAHPRGQRDHPGIAEQESQRRYLEIAAMLADMFPRPWASRRPVSTHRPARSTSPATQPVPAEEVSMATTSSAIALSRVAIWYQDTKSIWRYPPGRQSATTSTTSSTHSATKSTSRPAAAASGRCPARPALQPSSSLPTRAWPTGRSSSCGWCLTERYRPVIEDVVDAVAAAAPSRPPSTRRSAPRRLAALVAGGLALCAAQWRLWAVNGYSWRRPSAGSSGRWWP</sequence>
<evidence type="ECO:0000256" key="1">
    <source>
        <dbReference type="SAM" id="MobiDB-lite"/>
    </source>
</evidence>
<gene>
    <name evidence="2" type="ORF">I553_3818</name>
</gene>
<feature type="compositionally biased region" description="Basic residues" evidence="1">
    <location>
        <begin position="70"/>
        <end position="86"/>
    </location>
</feature>
<accession>X8A069</accession>
<dbReference type="AlphaFoldDB" id="X8A069"/>
<reference evidence="2" key="1">
    <citation type="submission" date="2014-01" db="EMBL/GenBank/DDBJ databases">
        <authorList>
            <person name="Brown-Elliot B."/>
            <person name="Wallace R."/>
            <person name="Lenaerts A."/>
            <person name="Ordway D."/>
            <person name="DeGroote M.A."/>
            <person name="Parker T."/>
            <person name="Sizemore C."/>
            <person name="Tallon L.J."/>
            <person name="Sadzewicz L.K."/>
            <person name="Sengamalay N."/>
            <person name="Fraser C.M."/>
            <person name="Hine E."/>
            <person name="Shefchek K.A."/>
            <person name="Das S.P."/>
            <person name="Tettelin H."/>
        </authorList>
    </citation>
    <scope>NUCLEOTIDE SEQUENCE [LARGE SCALE GENOMIC DNA]</scope>
    <source>
        <strain evidence="2">4042</strain>
    </source>
</reference>